<reference evidence="1 2" key="1">
    <citation type="journal article" date="2019" name="Sci. Rep.">
        <title>Orb-weaving spider Araneus ventricosus genome elucidates the spidroin gene catalogue.</title>
        <authorList>
            <person name="Kono N."/>
            <person name="Nakamura H."/>
            <person name="Ohtoshi R."/>
            <person name="Moran D.A.P."/>
            <person name="Shinohara A."/>
            <person name="Yoshida Y."/>
            <person name="Fujiwara M."/>
            <person name="Mori M."/>
            <person name="Tomita M."/>
            <person name="Arakawa K."/>
        </authorList>
    </citation>
    <scope>NUCLEOTIDE SEQUENCE [LARGE SCALE GENOMIC DNA]</scope>
</reference>
<proteinExistence type="predicted"/>
<feature type="non-terminal residue" evidence="1">
    <location>
        <position position="1"/>
    </location>
</feature>
<gene>
    <name evidence="1" type="ORF">AVEN_69018_1</name>
</gene>
<protein>
    <submittedName>
        <fullName evidence="1">Uncharacterized protein</fullName>
    </submittedName>
</protein>
<dbReference type="Proteomes" id="UP000499080">
    <property type="component" value="Unassembled WGS sequence"/>
</dbReference>
<evidence type="ECO:0000313" key="2">
    <source>
        <dbReference type="Proteomes" id="UP000499080"/>
    </source>
</evidence>
<name>A0A4Y2KWW4_ARAVE</name>
<evidence type="ECO:0000313" key="1">
    <source>
        <dbReference type="EMBL" id="GBN06798.1"/>
    </source>
</evidence>
<keyword evidence="2" id="KW-1185">Reference proteome</keyword>
<dbReference type="EMBL" id="BGPR01005100">
    <property type="protein sequence ID" value="GBN06798.1"/>
    <property type="molecule type" value="Genomic_DNA"/>
</dbReference>
<dbReference type="AlphaFoldDB" id="A0A4Y2KWW4"/>
<accession>A0A4Y2KWW4</accession>
<sequence>DEDLTKNVDAAGISVLSLVHRDKVRYPSATKLSDTVWKGTTVLTNYSGLVYVIYGKGSLFHKQEAVSHLFQTPKLHLVIGLCPYEPGYTQSFLLLPVTFMNFASLGKQKKAL</sequence>
<comment type="caution">
    <text evidence="1">The sequence shown here is derived from an EMBL/GenBank/DDBJ whole genome shotgun (WGS) entry which is preliminary data.</text>
</comment>
<organism evidence="1 2">
    <name type="scientific">Araneus ventricosus</name>
    <name type="common">Orbweaver spider</name>
    <name type="synonym">Epeira ventricosa</name>
    <dbReference type="NCBI Taxonomy" id="182803"/>
    <lineage>
        <taxon>Eukaryota</taxon>
        <taxon>Metazoa</taxon>
        <taxon>Ecdysozoa</taxon>
        <taxon>Arthropoda</taxon>
        <taxon>Chelicerata</taxon>
        <taxon>Arachnida</taxon>
        <taxon>Araneae</taxon>
        <taxon>Araneomorphae</taxon>
        <taxon>Entelegynae</taxon>
        <taxon>Araneoidea</taxon>
        <taxon>Araneidae</taxon>
        <taxon>Araneus</taxon>
    </lineage>
</organism>